<keyword evidence="3" id="KW-1185">Reference proteome</keyword>
<evidence type="ECO:0000313" key="3">
    <source>
        <dbReference type="Proteomes" id="UP001221757"/>
    </source>
</evidence>
<name>A0AAD7CVZ6_MYCRO</name>
<gene>
    <name evidence="2" type="ORF">B0H17DRAFT_1144729</name>
</gene>
<reference evidence="2" key="1">
    <citation type="submission" date="2023-03" db="EMBL/GenBank/DDBJ databases">
        <title>Massive genome expansion in bonnet fungi (Mycena s.s.) driven by repeated elements and novel gene families across ecological guilds.</title>
        <authorList>
            <consortium name="Lawrence Berkeley National Laboratory"/>
            <person name="Harder C.B."/>
            <person name="Miyauchi S."/>
            <person name="Viragh M."/>
            <person name="Kuo A."/>
            <person name="Thoen E."/>
            <person name="Andreopoulos B."/>
            <person name="Lu D."/>
            <person name="Skrede I."/>
            <person name="Drula E."/>
            <person name="Henrissat B."/>
            <person name="Morin E."/>
            <person name="Kohler A."/>
            <person name="Barry K."/>
            <person name="LaButti K."/>
            <person name="Morin E."/>
            <person name="Salamov A."/>
            <person name="Lipzen A."/>
            <person name="Mereny Z."/>
            <person name="Hegedus B."/>
            <person name="Baldrian P."/>
            <person name="Stursova M."/>
            <person name="Weitz H."/>
            <person name="Taylor A."/>
            <person name="Grigoriev I.V."/>
            <person name="Nagy L.G."/>
            <person name="Martin F."/>
            <person name="Kauserud H."/>
        </authorList>
    </citation>
    <scope>NUCLEOTIDE SEQUENCE</scope>
    <source>
        <strain evidence="2">CBHHK067</strain>
    </source>
</reference>
<evidence type="ECO:0000256" key="1">
    <source>
        <dbReference type="SAM" id="MobiDB-lite"/>
    </source>
</evidence>
<protein>
    <submittedName>
        <fullName evidence="2">Uncharacterized protein</fullName>
    </submittedName>
</protein>
<proteinExistence type="predicted"/>
<dbReference type="Proteomes" id="UP001221757">
    <property type="component" value="Unassembled WGS sequence"/>
</dbReference>
<feature type="compositionally biased region" description="Gly residues" evidence="1">
    <location>
        <begin position="308"/>
        <end position="321"/>
    </location>
</feature>
<feature type="region of interest" description="Disordered" evidence="1">
    <location>
        <begin position="1"/>
        <end position="60"/>
    </location>
</feature>
<sequence length="321" mass="35036">MSSRTSPSSADDDDLRDMLNAMGQPSPIAPSRNGADKRTHEAMTAGNSDDDAEPHAATSPAFALANPNIVAAARRYGERKRLRAEQVTDVDVFLKDPASLREVKLLTNLFAIGNSLEKIVMATRGYEVSAELKKNIKSYAPTVLFSSKINDYKGDVPKKILLIVDVVQDALTQEQSNIKKKIVASYKLHKSDKAHAPADKQQNIFNLTARIVKGTKSSRSVLLKFPGSDYWDKVAERLATIRAEADGDAKKIIKGFRYYLEVDQRKHSVKDYEFDEKTVDSFQQEVDDLIDAGAIDTATSAHDNDTNNGGGGGESGDAGSS</sequence>
<comment type="caution">
    <text evidence="2">The sequence shown here is derived from an EMBL/GenBank/DDBJ whole genome shotgun (WGS) entry which is preliminary data.</text>
</comment>
<accession>A0AAD7CVZ6</accession>
<organism evidence="2 3">
    <name type="scientific">Mycena rosella</name>
    <name type="common">Pink bonnet</name>
    <name type="synonym">Agaricus rosellus</name>
    <dbReference type="NCBI Taxonomy" id="1033263"/>
    <lineage>
        <taxon>Eukaryota</taxon>
        <taxon>Fungi</taxon>
        <taxon>Dikarya</taxon>
        <taxon>Basidiomycota</taxon>
        <taxon>Agaricomycotina</taxon>
        <taxon>Agaricomycetes</taxon>
        <taxon>Agaricomycetidae</taxon>
        <taxon>Agaricales</taxon>
        <taxon>Marasmiineae</taxon>
        <taxon>Mycenaceae</taxon>
        <taxon>Mycena</taxon>
    </lineage>
</organism>
<dbReference type="AlphaFoldDB" id="A0AAD7CVZ6"/>
<feature type="region of interest" description="Disordered" evidence="1">
    <location>
        <begin position="294"/>
        <end position="321"/>
    </location>
</feature>
<evidence type="ECO:0000313" key="2">
    <source>
        <dbReference type="EMBL" id="KAJ7661124.1"/>
    </source>
</evidence>
<dbReference type="EMBL" id="JARKIE010000252">
    <property type="protein sequence ID" value="KAJ7661124.1"/>
    <property type="molecule type" value="Genomic_DNA"/>
</dbReference>